<evidence type="ECO:0000313" key="2">
    <source>
        <dbReference type="Proteomes" id="UP000683559"/>
    </source>
</evidence>
<proteinExistence type="predicted"/>
<dbReference type="RefSeq" id="WP_217289100.1">
    <property type="nucleotide sequence ID" value="NZ_CP077683.1"/>
</dbReference>
<dbReference type="Pfam" id="PF16263">
    <property type="entry name" value="DUF4917"/>
    <property type="match status" value="1"/>
</dbReference>
<accession>A0ABX8LNP2</accession>
<name>A0ABX8LNP2_9BACT</name>
<dbReference type="Proteomes" id="UP000683559">
    <property type="component" value="Chromosome"/>
</dbReference>
<protein>
    <submittedName>
        <fullName evidence="1">DUF4917 family protein</fullName>
    </submittedName>
</protein>
<dbReference type="InterPro" id="IPR032581">
    <property type="entry name" value="DUF4917"/>
</dbReference>
<organism evidence="1 2">
    <name type="scientific">Geomonas subterranea</name>
    <dbReference type="NCBI Taxonomy" id="2847989"/>
    <lineage>
        <taxon>Bacteria</taxon>
        <taxon>Pseudomonadati</taxon>
        <taxon>Thermodesulfobacteriota</taxon>
        <taxon>Desulfuromonadia</taxon>
        <taxon>Geobacterales</taxon>
        <taxon>Geobacteraceae</taxon>
        <taxon>Geomonas</taxon>
    </lineage>
</organism>
<gene>
    <name evidence="1" type="ORF">KP001_08555</name>
</gene>
<keyword evidence="2" id="KW-1185">Reference proteome</keyword>
<dbReference type="EMBL" id="CP077683">
    <property type="protein sequence ID" value="QXE92551.1"/>
    <property type="molecule type" value="Genomic_DNA"/>
</dbReference>
<sequence>MKQKVVDDRLLHWDELKNDDWSAILLGNGFSINIWPDFNYHSLFELAESEDIDFPLKATAVELFQKKDTTNFEQILNLLLGAILADEVIEGNQRLKLRRLYKGIQKSLISAVQKSHVSSDRVNTEHISTEMSKYDTVFTTNYDLIPYWSIMDHNTSKFRDYFWGQGSSFDENNTNLWSKCTRILYLHGALHILEELEGETVWKNTANELNLLDQFPETFSSLQRPLFITEGDAKQKLARIYSSGYLKFAYDELRGHDESLVILGHSLDLDYDKHLIDAIAEWDKQRVAISVWPGMPSPDIIEFKSRINKHLSKHKLLYFDSTSHPLGIESLNYRNKHHSMI</sequence>
<reference evidence="1 2" key="1">
    <citation type="submission" date="2021-06" db="EMBL/GenBank/DDBJ databases">
        <title>Gemonas diversity in paddy soil.</title>
        <authorList>
            <person name="Liu G."/>
        </authorList>
    </citation>
    <scope>NUCLEOTIDE SEQUENCE [LARGE SCALE GENOMIC DNA]</scope>
    <source>
        <strain evidence="1 2">RG2</strain>
    </source>
</reference>
<evidence type="ECO:0000313" key="1">
    <source>
        <dbReference type="EMBL" id="QXE92551.1"/>
    </source>
</evidence>